<accession>A0A176RSW7</accession>
<proteinExistence type="predicted"/>
<protein>
    <recommendedName>
        <fullName evidence="3">Response regulatory domain-containing protein</fullName>
    </recommendedName>
</protein>
<evidence type="ECO:0000313" key="2">
    <source>
        <dbReference type="Proteomes" id="UP000076962"/>
    </source>
</evidence>
<reference evidence="1 2" key="1">
    <citation type="submission" date="2016-05" db="EMBL/GenBank/DDBJ databases">
        <title>Single-cell genome of chain-forming Candidatus Thiomargarita nelsonii and comparison to other large sulfur-oxidizing bacteria.</title>
        <authorList>
            <person name="Winkel M."/>
            <person name="Salman V."/>
            <person name="Woyke T."/>
            <person name="Schulz-Vogt H."/>
            <person name="Richter M."/>
            <person name="Flood B."/>
            <person name="Bailey J."/>
            <person name="Amann R."/>
            <person name="Mussmann M."/>
        </authorList>
    </citation>
    <scope>NUCLEOTIDE SEQUENCE [LARGE SCALE GENOMIC DNA]</scope>
    <source>
        <strain evidence="1 2">THI036</strain>
    </source>
</reference>
<dbReference type="Gene3D" id="3.40.50.2300">
    <property type="match status" value="1"/>
</dbReference>
<name>A0A176RSW7_9GAMM</name>
<dbReference type="AlphaFoldDB" id="A0A176RSW7"/>
<evidence type="ECO:0000313" key="1">
    <source>
        <dbReference type="EMBL" id="OAD18818.1"/>
    </source>
</evidence>
<sequence length="123" mass="14316">MAKKILLSIIEIGGYPDFSKLYQEFGYEVIKIKTMRKALSLLKKTRPDIIVAEFIFGPKYSTFISNLDSLFAMIAGKYPDTKLILFVDKAEDHHLEKLRQHYALQVDSLFYPIEQQQLRESLI</sequence>
<gene>
    <name evidence="1" type="ORF">THIOM_005578</name>
</gene>
<keyword evidence="2" id="KW-1185">Reference proteome</keyword>
<dbReference type="Proteomes" id="UP000076962">
    <property type="component" value="Unassembled WGS sequence"/>
</dbReference>
<organism evidence="1 2">
    <name type="scientific">Candidatus Thiomargarita nelsonii</name>
    <dbReference type="NCBI Taxonomy" id="1003181"/>
    <lineage>
        <taxon>Bacteria</taxon>
        <taxon>Pseudomonadati</taxon>
        <taxon>Pseudomonadota</taxon>
        <taxon>Gammaproteobacteria</taxon>
        <taxon>Thiotrichales</taxon>
        <taxon>Thiotrichaceae</taxon>
        <taxon>Thiomargarita</taxon>
    </lineage>
</organism>
<evidence type="ECO:0008006" key="3">
    <source>
        <dbReference type="Google" id="ProtNLM"/>
    </source>
</evidence>
<comment type="caution">
    <text evidence="1">The sequence shown here is derived from an EMBL/GenBank/DDBJ whole genome shotgun (WGS) entry which is preliminary data.</text>
</comment>
<dbReference type="EMBL" id="LUTY01003073">
    <property type="protein sequence ID" value="OAD18818.1"/>
    <property type="molecule type" value="Genomic_DNA"/>
</dbReference>